<keyword evidence="5" id="KW-0175">Coiled coil</keyword>
<evidence type="ECO:0000313" key="10">
    <source>
        <dbReference type="Proteomes" id="UP001591681"/>
    </source>
</evidence>
<dbReference type="Pfam" id="PF25600">
    <property type="entry name" value="TRIM_CC"/>
    <property type="match status" value="1"/>
</dbReference>
<feature type="domain" description="B box-type" evidence="8">
    <location>
        <begin position="142"/>
        <end position="182"/>
    </location>
</feature>
<feature type="coiled-coil region" evidence="5">
    <location>
        <begin position="255"/>
        <end position="289"/>
    </location>
</feature>
<dbReference type="InterPro" id="IPR000315">
    <property type="entry name" value="Znf_B-box"/>
</dbReference>
<dbReference type="Gene3D" id="3.30.40.10">
    <property type="entry name" value="Zinc/RING finger domain, C3HC4 (zinc finger)"/>
    <property type="match status" value="1"/>
</dbReference>
<dbReference type="SUPFAM" id="SSF57850">
    <property type="entry name" value="RING/U-box"/>
    <property type="match status" value="1"/>
</dbReference>
<dbReference type="SMART" id="SM00336">
    <property type="entry name" value="BBOX"/>
    <property type="match status" value="1"/>
</dbReference>
<dbReference type="InterPro" id="IPR058030">
    <property type="entry name" value="TRIM8/14/16/25/29/45/65_CC"/>
</dbReference>
<accession>A0ABD1J134</accession>
<dbReference type="Gene3D" id="4.10.830.40">
    <property type="match status" value="1"/>
</dbReference>
<dbReference type="PROSITE" id="PS50119">
    <property type="entry name" value="ZF_BBOX"/>
    <property type="match status" value="1"/>
</dbReference>
<dbReference type="InterPro" id="IPR051051">
    <property type="entry name" value="E3_ubiq-ligase_TRIM/RNF"/>
</dbReference>
<proteinExistence type="predicted"/>
<organism evidence="9 10">
    <name type="scientific">Coilia grayii</name>
    <name type="common">Gray's grenadier anchovy</name>
    <dbReference type="NCBI Taxonomy" id="363190"/>
    <lineage>
        <taxon>Eukaryota</taxon>
        <taxon>Metazoa</taxon>
        <taxon>Chordata</taxon>
        <taxon>Craniata</taxon>
        <taxon>Vertebrata</taxon>
        <taxon>Euteleostomi</taxon>
        <taxon>Actinopterygii</taxon>
        <taxon>Neopterygii</taxon>
        <taxon>Teleostei</taxon>
        <taxon>Clupei</taxon>
        <taxon>Clupeiformes</taxon>
        <taxon>Clupeoidei</taxon>
        <taxon>Engraulidae</taxon>
        <taxon>Coilinae</taxon>
        <taxon>Coilia</taxon>
    </lineage>
</organism>
<evidence type="ECO:0000256" key="1">
    <source>
        <dbReference type="ARBA" id="ARBA00022723"/>
    </source>
</evidence>
<evidence type="ECO:0000259" key="7">
    <source>
        <dbReference type="PROSITE" id="PS50089"/>
    </source>
</evidence>
<keyword evidence="3" id="KW-0862">Zinc</keyword>
<comment type="caution">
    <text evidence="9">The sequence shown here is derived from an EMBL/GenBank/DDBJ whole genome shotgun (WGS) entry which is preliminary data.</text>
</comment>
<evidence type="ECO:0000256" key="3">
    <source>
        <dbReference type="ARBA" id="ARBA00022833"/>
    </source>
</evidence>
<keyword evidence="2 4" id="KW-0863">Zinc-finger</keyword>
<keyword evidence="1" id="KW-0479">Metal-binding</keyword>
<dbReference type="AlphaFoldDB" id="A0ABD1J134"/>
<dbReference type="InterPro" id="IPR013083">
    <property type="entry name" value="Znf_RING/FYVE/PHD"/>
</dbReference>
<dbReference type="PROSITE" id="PS00518">
    <property type="entry name" value="ZF_RING_1"/>
    <property type="match status" value="1"/>
</dbReference>
<gene>
    <name evidence="9" type="ORF">ACEWY4_022767</name>
</gene>
<dbReference type="PROSITE" id="PS50089">
    <property type="entry name" value="ZF_RING_2"/>
    <property type="match status" value="1"/>
</dbReference>
<dbReference type="Pfam" id="PF00643">
    <property type="entry name" value="zf-B_box"/>
    <property type="match status" value="1"/>
</dbReference>
<dbReference type="Gene3D" id="3.30.160.60">
    <property type="entry name" value="Classic Zinc Finger"/>
    <property type="match status" value="1"/>
</dbReference>
<evidence type="ECO:0008006" key="11">
    <source>
        <dbReference type="Google" id="ProtNLM"/>
    </source>
</evidence>
<evidence type="ECO:0000256" key="2">
    <source>
        <dbReference type="ARBA" id="ARBA00022771"/>
    </source>
</evidence>
<dbReference type="GO" id="GO:0008270">
    <property type="term" value="F:zinc ion binding"/>
    <property type="evidence" value="ECO:0007669"/>
    <property type="project" value="UniProtKB-KW"/>
</dbReference>
<evidence type="ECO:0000259" key="8">
    <source>
        <dbReference type="PROSITE" id="PS50119"/>
    </source>
</evidence>
<evidence type="ECO:0000256" key="6">
    <source>
        <dbReference type="SAM" id="MobiDB-lite"/>
    </source>
</evidence>
<dbReference type="SMART" id="SM00184">
    <property type="entry name" value="RING"/>
    <property type="match status" value="1"/>
</dbReference>
<reference evidence="9 10" key="1">
    <citation type="submission" date="2024-09" db="EMBL/GenBank/DDBJ databases">
        <title>A chromosome-level genome assembly of Gray's grenadier anchovy, Coilia grayii.</title>
        <authorList>
            <person name="Fu Z."/>
        </authorList>
    </citation>
    <scope>NUCLEOTIDE SEQUENCE [LARGE SCALE GENOMIC DNA]</scope>
    <source>
        <strain evidence="9">G4</strain>
        <tissue evidence="9">Muscle</tissue>
    </source>
</reference>
<name>A0ABD1J134_9TELE</name>
<feature type="region of interest" description="Disordered" evidence="6">
    <location>
        <begin position="349"/>
        <end position="368"/>
    </location>
</feature>
<dbReference type="InterPro" id="IPR001841">
    <property type="entry name" value="Znf_RING"/>
</dbReference>
<dbReference type="InterPro" id="IPR017907">
    <property type="entry name" value="Znf_RING_CS"/>
</dbReference>
<protein>
    <recommendedName>
        <fullName evidence="11">E3 ubiquitin/ISG15 ligase TRIM25-like</fullName>
    </recommendedName>
</protein>
<dbReference type="PANTHER" id="PTHR25465:SF5">
    <property type="entry name" value="E3 UBIQUITIN_ISG15 LIGASE TRIM25-RELATED"/>
    <property type="match status" value="1"/>
</dbReference>
<dbReference type="Proteomes" id="UP001591681">
    <property type="component" value="Unassembled WGS sequence"/>
</dbReference>
<evidence type="ECO:0000256" key="4">
    <source>
        <dbReference type="PROSITE-ProRule" id="PRU00024"/>
    </source>
</evidence>
<dbReference type="CDD" id="cd19769">
    <property type="entry name" value="Bbox2_TRIM16-like"/>
    <property type="match status" value="1"/>
</dbReference>
<feature type="domain" description="RING-type" evidence="7">
    <location>
        <begin position="8"/>
        <end position="51"/>
    </location>
</feature>
<dbReference type="EMBL" id="JBHFQA010000020">
    <property type="protein sequence ID" value="KAL2080914.1"/>
    <property type="molecule type" value="Genomic_DNA"/>
</dbReference>
<dbReference type="SUPFAM" id="SSF57845">
    <property type="entry name" value="B-box zinc-binding domain"/>
    <property type="match status" value="1"/>
</dbReference>
<evidence type="ECO:0000313" key="9">
    <source>
        <dbReference type="EMBL" id="KAL2080914.1"/>
    </source>
</evidence>
<dbReference type="PANTHER" id="PTHR25465">
    <property type="entry name" value="B-BOX DOMAIN CONTAINING"/>
    <property type="match status" value="1"/>
</dbReference>
<dbReference type="Pfam" id="PF15227">
    <property type="entry name" value="zf-C3HC4_4"/>
    <property type="match status" value="1"/>
</dbReference>
<evidence type="ECO:0000256" key="5">
    <source>
        <dbReference type="SAM" id="Coils"/>
    </source>
</evidence>
<sequence>MESEEFKCPMCLGLLQDPVTIPCGHSFCMNCITGCWDNEDQKGVYSCPQCRQTFTPRPALGRNTMMVDMLERLKKNELQPTAEAHCFAGPSDVECDFCTGRKYKAMKSCLSCLLSYCEVHIQPHYEVPRLRKHKLVNATSQLQEKICSQHDRIIEVFCRTDQKLICMLCLMNDHKGHDTVLAAVEWTDKQKKLLQMKGDNQNHIQQRDKELQQTQEVLHTLQVSAQEAVNETERIFTELISFMEQKRSEVTESIRAQERADVSRAEGLLEQLEMEITKLKSRDAEMEQLLQTEDHIDFLKSFDSCCPAPVSEISTIAFTPHLSSTDILTPAVKKIKKMLLKLRPDHKSKVSASRSGGCSVPTAERDYS</sequence>
<keyword evidence="10" id="KW-1185">Reference proteome</keyword>